<accession>A0A291M4L9</accession>
<proteinExistence type="predicted"/>
<dbReference type="PANTHER" id="PTHR46018:SF2">
    <property type="entry name" value="ZINC PHOSPHODIESTERASE ELAC PROTEIN 1"/>
    <property type="match status" value="1"/>
</dbReference>
<dbReference type="InterPro" id="IPR036866">
    <property type="entry name" value="RibonucZ/Hydroxyglut_hydro"/>
</dbReference>
<geneLocation type="plasmid" evidence="5">
    <name>pdy25-c</name>
</geneLocation>
<keyword evidence="5" id="KW-1185">Reference proteome</keyword>
<protein>
    <recommendedName>
        <fullName evidence="2">Metallo-beta-lactamase domain-containing protein</fullName>
    </recommendedName>
</protein>
<dbReference type="EMBL" id="CP021404">
    <property type="protein sequence ID" value="ATI43369.1"/>
    <property type="molecule type" value="Genomic_DNA"/>
</dbReference>
<keyword evidence="1" id="KW-0378">Hydrolase</keyword>
<dbReference type="OrthoDB" id="9803916at2"/>
<name>A0A291M4L9_9RHOB</name>
<dbReference type="SMART" id="SM00849">
    <property type="entry name" value="Lactamase_B"/>
    <property type="match status" value="1"/>
</dbReference>
<dbReference type="GO" id="GO:0042781">
    <property type="term" value="F:3'-tRNA processing endoribonuclease activity"/>
    <property type="evidence" value="ECO:0007669"/>
    <property type="project" value="TreeGrafter"/>
</dbReference>
<keyword evidence="4" id="KW-0614">Plasmid</keyword>
<dbReference type="Proteomes" id="UP000219050">
    <property type="component" value="Chromosome"/>
</dbReference>
<dbReference type="Gene3D" id="3.60.15.10">
    <property type="entry name" value="Ribonuclease Z/Hydroxyacylglutathione hydrolase-like"/>
    <property type="match status" value="1"/>
</dbReference>
<dbReference type="CDD" id="cd07719">
    <property type="entry name" value="arylsulfatase_AtsA-like_MBL-fold"/>
    <property type="match status" value="1"/>
</dbReference>
<organism evidence="4 5">
    <name type="scientific">Pacificitalea manganoxidans</name>
    <dbReference type="NCBI Taxonomy" id="1411902"/>
    <lineage>
        <taxon>Bacteria</taxon>
        <taxon>Pseudomonadati</taxon>
        <taxon>Pseudomonadota</taxon>
        <taxon>Alphaproteobacteria</taxon>
        <taxon>Rhodobacterales</taxon>
        <taxon>Paracoccaceae</taxon>
        <taxon>Pacificitalea</taxon>
    </lineage>
</organism>
<dbReference type="KEGG" id="cmag:CBW24_17395"/>
<feature type="domain" description="Metallo-beta-lactamase" evidence="2">
    <location>
        <begin position="18"/>
        <end position="217"/>
    </location>
</feature>
<dbReference type="AlphaFoldDB" id="A0A291M4L9"/>
<dbReference type="InterPro" id="IPR001279">
    <property type="entry name" value="Metallo-B-lactamas"/>
</dbReference>
<dbReference type="EMBL" id="CP021407">
    <property type="protein sequence ID" value="ATI43933.1"/>
    <property type="molecule type" value="Genomic_DNA"/>
</dbReference>
<gene>
    <name evidence="3" type="ORF">CBW24_08185</name>
    <name evidence="4" type="ORF">CBW24_17395</name>
</gene>
<dbReference type="InterPro" id="IPR044094">
    <property type="entry name" value="AtsA-like_MBL-fold"/>
</dbReference>
<evidence type="ECO:0000313" key="5">
    <source>
        <dbReference type="Proteomes" id="UP000219050"/>
    </source>
</evidence>
<dbReference type="Pfam" id="PF12706">
    <property type="entry name" value="Lactamase_B_2"/>
    <property type="match status" value="1"/>
</dbReference>
<dbReference type="Proteomes" id="UP000219050">
    <property type="component" value="Plasmid pDY25-C"/>
</dbReference>
<dbReference type="PANTHER" id="PTHR46018">
    <property type="entry name" value="ZINC PHOSPHODIESTERASE ELAC PROTEIN 1"/>
    <property type="match status" value="1"/>
</dbReference>
<dbReference type="KEGG" id="cmag:CBW24_08185"/>
<evidence type="ECO:0000256" key="1">
    <source>
        <dbReference type="ARBA" id="ARBA00022801"/>
    </source>
</evidence>
<geneLocation type="plasmid" evidence="4">
    <name>pDY25-C</name>
</geneLocation>
<evidence type="ECO:0000313" key="3">
    <source>
        <dbReference type="EMBL" id="ATI43369.1"/>
    </source>
</evidence>
<sequence>MVVTLLGTGTPAPLLDRFGYATLVSAGEQVLLFDVGRGAVQRLWQVGLLPGEVDEVFLTHYHSDHLISLPDLWLTSWLPPYGAKSDPLRITGPAGVRALTEGLSAAFAADIAIRIEDQNLPPAGVAWDVTEFTEDGVVYDENGITVTAFTVNHGEKIEPAVGYKITYGGHTVVLSGDTKKEAAVIEAATGADLLVHQVAMAAGAIADTPPVVAIMGHHTSPVEAGEVFAAAAPGLAVYSHIVRLGPPTAADISLEALIAQTRESYDGPLEVGADLMTITIGDEITVGTADTR</sequence>
<dbReference type="SUPFAM" id="SSF56281">
    <property type="entry name" value="Metallo-hydrolase/oxidoreductase"/>
    <property type="match status" value="1"/>
</dbReference>
<evidence type="ECO:0000313" key="4">
    <source>
        <dbReference type="EMBL" id="ATI43933.1"/>
    </source>
</evidence>
<evidence type="ECO:0000259" key="2">
    <source>
        <dbReference type="SMART" id="SM00849"/>
    </source>
</evidence>
<reference evidence="4 5" key="1">
    <citation type="submission" date="2017-05" db="EMBL/GenBank/DDBJ databases">
        <title>Comparative genomic and metabolic analysis of manganese-oxidizing mechanisms in Celeribater manganoxidans DY25T: its adaption to the environment of polymetallic nodule.</title>
        <authorList>
            <person name="Wang X."/>
        </authorList>
    </citation>
    <scope>NUCLEOTIDE SEQUENCE [LARGE SCALE GENOMIC DNA]</scope>
    <source>
        <strain evidence="4 5">DY25</strain>
        <plasmid evidence="5">pdy25-c</plasmid>
        <plasmid evidence="4">pDY25-C</plasmid>
    </source>
</reference>